<reference evidence="3" key="1">
    <citation type="journal article" date="2019" name="Int. J. Syst. Evol. Microbiol.">
        <title>The Global Catalogue of Microorganisms (GCM) 10K type strain sequencing project: providing services to taxonomists for standard genome sequencing and annotation.</title>
        <authorList>
            <consortium name="The Broad Institute Genomics Platform"/>
            <consortium name="The Broad Institute Genome Sequencing Center for Infectious Disease"/>
            <person name="Wu L."/>
            <person name="Ma J."/>
        </authorList>
    </citation>
    <scope>NUCLEOTIDE SEQUENCE [LARGE SCALE GENOMIC DNA]</scope>
    <source>
        <strain evidence="3">CGMCC 4.7181</strain>
    </source>
</reference>
<keyword evidence="1" id="KW-0472">Membrane</keyword>
<keyword evidence="1" id="KW-0812">Transmembrane</keyword>
<protein>
    <submittedName>
        <fullName evidence="2">Uncharacterized protein</fullName>
    </submittedName>
</protein>
<comment type="caution">
    <text evidence="2">The sequence shown here is derived from an EMBL/GenBank/DDBJ whole genome shotgun (WGS) entry which is preliminary data.</text>
</comment>
<gene>
    <name evidence="2" type="ORF">GCM10010910_25470</name>
</gene>
<sequence length="153" mass="16147">MVAVVTLCAGALVSVLAITVAPESGAAARMLIVAAALCLCLPLVFLANAPFRARTVSVSLTYDAQAMTITVGAESRRFPLHDITDIVWRAGTEYSRIVINGRGIRCSLLAGIARPLPGLRSDVPTVSAELHRALEGAGLSVSGTKPGYRRYQR</sequence>
<organism evidence="2 3">
    <name type="scientific">Microbacterium nanhaiense</name>
    <dbReference type="NCBI Taxonomy" id="1301026"/>
    <lineage>
        <taxon>Bacteria</taxon>
        <taxon>Bacillati</taxon>
        <taxon>Actinomycetota</taxon>
        <taxon>Actinomycetes</taxon>
        <taxon>Micrococcales</taxon>
        <taxon>Microbacteriaceae</taxon>
        <taxon>Microbacterium</taxon>
    </lineage>
</organism>
<dbReference type="Proteomes" id="UP000638043">
    <property type="component" value="Unassembled WGS sequence"/>
</dbReference>
<name>A0ABQ2N458_9MICO</name>
<keyword evidence="1" id="KW-1133">Transmembrane helix</keyword>
<accession>A0ABQ2N458</accession>
<evidence type="ECO:0000313" key="2">
    <source>
        <dbReference type="EMBL" id="GGO66315.1"/>
    </source>
</evidence>
<feature type="transmembrane region" description="Helical" evidence="1">
    <location>
        <begin position="27"/>
        <end position="47"/>
    </location>
</feature>
<evidence type="ECO:0000313" key="3">
    <source>
        <dbReference type="Proteomes" id="UP000638043"/>
    </source>
</evidence>
<dbReference type="EMBL" id="BMMQ01000009">
    <property type="protein sequence ID" value="GGO66315.1"/>
    <property type="molecule type" value="Genomic_DNA"/>
</dbReference>
<evidence type="ECO:0000256" key="1">
    <source>
        <dbReference type="SAM" id="Phobius"/>
    </source>
</evidence>
<keyword evidence="3" id="KW-1185">Reference proteome</keyword>
<proteinExistence type="predicted"/>